<evidence type="ECO:0000256" key="2">
    <source>
        <dbReference type="ARBA" id="ARBA00004316"/>
    </source>
</evidence>
<evidence type="ECO:0000256" key="1">
    <source>
        <dbReference type="ARBA" id="ARBA00004245"/>
    </source>
</evidence>
<evidence type="ECO:0000313" key="10">
    <source>
        <dbReference type="Ensembl" id="ENSHHUP00000047320.1"/>
    </source>
</evidence>
<keyword evidence="11" id="KW-1185">Reference proteome</keyword>
<reference evidence="11" key="1">
    <citation type="submission" date="2018-06" db="EMBL/GenBank/DDBJ databases">
        <title>Genome assembly of Danube salmon.</title>
        <authorList>
            <person name="Macqueen D.J."/>
            <person name="Gundappa M.K."/>
        </authorList>
    </citation>
    <scope>NUCLEOTIDE SEQUENCE [LARGE SCALE GENOMIC DNA]</scope>
</reference>
<evidence type="ECO:0000256" key="6">
    <source>
        <dbReference type="ARBA" id="ARBA00023273"/>
    </source>
</evidence>
<dbReference type="PANTHER" id="PTHR46256">
    <property type="entry name" value="AGAP011099-PA"/>
    <property type="match status" value="1"/>
</dbReference>
<dbReference type="Pfam" id="PF00063">
    <property type="entry name" value="Myosin_head"/>
    <property type="match status" value="1"/>
</dbReference>
<comment type="subcellular location">
    <subcellularLocation>
        <location evidence="2">Cell projection</location>
    </subcellularLocation>
    <subcellularLocation>
        <location evidence="1">Cytoplasm</location>
        <location evidence="1">Cytoskeleton</location>
    </subcellularLocation>
</comment>
<sequence length="113" mass="12822">MYLFPKATDNSFKAKLYDIGKSANFQKPRPDKKRKYEAHFELMHHAEVVLYNIIGCLDKNNDPLNKTVVLCFQKSSNKLLPCLYENSVSDSDQMTGGKEKREKAASSQCVTAT</sequence>
<dbReference type="InterPro" id="IPR027417">
    <property type="entry name" value="P-loop_NTPase"/>
</dbReference>
<dbReference type="GO" id="GO:0003779">
    <property type="term" value="F:actin binding"/>
    <property type="evidence" value="ECO:0007669"/>
    <property type="project" value="UniProtKB-KW"/>
</dbReference>
<reference evidence="10" key="3">
    <citation type="submission" date="2025-09" db="UniProtKB">
        <authorList>
            <consortium name="Ensembl"/>
        </authorList>
    </citation>
    <scope>IDENTIFICATION</scope>
</reference>
<feature type="region of interest" description="Disordered" evidence="8">
    <location>
        <begin position="88"/>
        <end position="113"/>
    </location>
</feature>
<keyword evidence="7" id="KW-0009">Actin-binding</keyword>
<proteinExistence type="inferred from homology"/>
<keyword evidence="6" id="KW-0966">Cell projection</keyword>
<evidence type="ECO:0000256" key="3">
    <source>
        <dbReference type="ARBA" id="ARBA00022490"/>
    </source>
</evidence>
<protein>
    <recommendedName>
        <fullName evidence="9">Myosin motor domain-containing protein</fullName>
    </recommendedName>
</protein>
<keyword evidence="7" id="KW-0505">Motor protein</keyword>
<organism evidence="10 11">
    <name type="scientific">Hucho hucho</name>
    <name type="common">huchen</name>
    <dbReference type="NCBI Taxonomy" id="62062"/>
    <lineage>
        <taxon>Eukaryota</taxon>
        <taxon>Metazoa</taxon>
        <taxon>Chordata</taxon>
        <taxon>Craniata</taxon>
        <taxon>Vertebrata</taxon>
        <taxon>Euteleostomi</taxon>
        <taxon>Actinopterygii</taxon>
        <taxon>Neopterygii</taxon>
        <taxon>Teleostei</taxon>
        <taxon>Protacanthopterygii</taxon>
        <taxon>Salmoniformes</taxon>
        <taxon>Salmonidae</taxon>
        <taxon>Salmoninae</taxon>
        <taxon>Hucho</taxon>
    </lineage>
</organism>
<dbReference type="SUPFAM" id="SSF52540">
    <property type="entry name" value="P-loop containing nucleoside triphosphate hydrolases"/>
    <property type="match status" value="1"/>
</dbReference>
<dbReference type="Ensembl" id="ENSHHUT00000049052.1">
    <property type="protein sequence ID" value="ENSHHUP00000047320.1"/>
    <property type="gene ID" value="ENSHHUG00000028753.1"/>
</dbReference>
<dbReference type="GeneTree" id="ENSGT00940000160318"/>
<keyword evidence="7" id="KW-0518">Myosin</keyword>
<dbReference type="GO" id="GO:0042995">
    <property type="term" value="C:cell projection"/>
    <property type="evidence" value="ECO:0007669"/>
    <property type="project" value="UniProtKB-SubCell"/>
</dbReference>
<dbReference type="GO" id="GO:0030832">
    <property type="term" value="P:regulation of actin filament length"/>
    <property type="evidence" value="ECO:0007669"/>
    <property type="project" value="TreeGrafter"/>
</dbReference>
<dbReference type="GO" id="GO:0005524">
    <property type="term" value="F:ATP binding"/>
    <property type="evidence" value="ECO:0007669"/>
    <property type="project" value="InterPro"/>
</dbReference>
<dbReference type="InterPro" id="IPR001609">
    <property type="entry name" value="Myosin_head_motor_dom-like"/>
</dbReference>
<reference evidence="10" key="2">
    <citation type="submission" date="2025-08" db="UniProtKB">
        <authorList>
            <consortium name="Ensembl"/>
        </authorList>
    </citation>
    <scope>IDENTIFICATION</scope>
</reference>
<dbReference type="InterPro" id="IPR052409">
    <property type="entry name" value="Myosin-III_kinase_activity"/>
</dbReference>
<keyword evidence="4" id="KW-0677">Repeat</keyword>
<dbReference type="GO" id="GO:0004674">
    <property type="term" value="F:protein serine/threonine kinase activity"/>
    <property type="evidence" value="ECO:0007669"/>
    <property type="project" value="TreeGrafter"/>
</dbReference>
<feature type="domain" description="Myosin motor" evidence="9">
    <location>
        <begin position="1"/>
        <end position="113"/>
    </location>
</feature>
<dbReference type="PROSITE" id="PS51456">
    <property type="entry name" value="MYOSIN_MOTOR"/>
    <property type="match status" value="1"/>
</dbReference>
<comment type="similarity">
    <text evidence="7">Belongs to the TRAFAC class myosin-kinesin ATPase superfamily. Myosin family.</text>
</comment>
<name>A0A4W5NCX6_9TELE</name>
<accession>A0A4W5NCX6</accession>
<evidence type="ECO:0000256" key="8">
    <source>
        <dbReference type="SAM" id="MobiDB-lite"/>
    </source>
</evidence>
<evidence type="ECO:0000313" key="11">
    <source>
        <dbReference type="Proteomes" id="UP000314982"/>
    </source>
</evidence>
<dbReference type="PANTHER" id="PTHR46256:SF3">
    <property type="entry name" value="MYOSIN MOTOR DOMAIN-CONTAINING PROTEIN"/>
    <property type="match status" value="1"/>
</dbReference>
<evidence type="ECO:0000259" key="9">
    <source>
        <dbReference type="PROSITE" id="PS51456"/>
    </source>
</evidence>
<dbReference type="Gene3D" id="1.20.58.530">
    <property type="match status" value="1"/>
</dbReference>
<dbReference type="GO" id="GO:0016459">
    <property type="term" value="C:myosin complex"/>
    <property type="evidence" value="ECO:0007669"/>
    <property type="project" value="UniProtKB-KW"/>
</dbReference>
<keyword evidence="5" id="KW-0206">Cytoskeleton</keyword>
<dbReference type="STRING" id="62062.ENSHHUP00000047320"/>
<comment type="caution">
    <text evidence="7">Lacks conserved residue(s) required for the propagation of feature annotation.</text>
</comment>
<evidence type="ECO:0000256" key="4">
    <source>
        <dbReference type="ARBA" id="ARBA00022737"/>
    </source>
</evidence>
<evidence type="ECO:0000256" key="5">
    <source>
        <dbReference type="ARBA" id="ARBA00023212"/>
    </source>
</evidence>
<dbReference type="GO" id="GO:0000146">
    <property type="term" value="F:microfilament motor activity"/>
    <property type="evidence" value="ECO:0007669"/>
    <property type="project" value="TreeGrafter"/>
</dbReference>
<dbReference type="AlphaFoldDB" id="A0A4W5NCX6"/>
<dbReference type="Proteomes" id="UP000314982">
    <property type="component" value="Unassembled WGS sequence"/>
</dbReference>
<evidence type="ECO:0000256" key="7">
    <source>
        <dbReference type="PROSITE-ProRule" id="PRU00782"/>
    </source>
</evidence>
<keyword evidence="3" id="KW-0963">Cytoplasm</keyword>